<keyword evidence="3" id="KW-1003">Cell membrane</keyword>
<dbReference type="STRING" id="550447.SAMN05428946_0673"/>
<dbReference type="GO" id="GO:0019350">
    <property type="term" value="P:teichoic acid biosynthetic process"/>
    <property type="evidence" value="ECO:0007669"/>
    <property type="project" value="UniProtKB-KW"/>
</dbReference>
<dbReference type="Gene3D" id="3.40.50.11820">
    <property type="match status" value="1"/>
</dbReference>
<evidence type="ECO:0000256" key="3">
    <source>
        <dbReference type="ARBA" id="ARBA00022475"/>
    </source>
</evidence>
<name>A0A1U7PJP7_9BACI</name>
<evidence type="ECO:0000256" key="5">
    <source>
        <dbReference type="ARBA" id="ARBA00022944"/>
    </source>
</evidence>
<dbReference type="Gene3D" id="3.40.50.12580">
    <property type="match status" value="1"/>
</dbReference>
<gene>
    <name evidence="7" type="ORF">SAMN05428946_0673</name>
</gene>
<evidence type="ECO:0000313" key="7">
    <source>
        <dbReference type="EMBL" id="SIT70991.1"/>
    </source>
</evidence>
<comment type="similarity">
    <text evidence="2">Belongs to the CDP-glycerol glycerophosphotransferase family.</text>
</comment>
<reference evidence="8" key="1">
    <citation type="submission" date="2017-01" db="EMBL/GenBank/DDBJ databases">
        <authorList>
            <person name="Varghese N."/>
            <person name="Submissions S."/>
        </authorList>
    </citation>
    <scope>NUCLEOTIDE SEQUENCE [LARGE SCALE GENOMIC DNA]</scope>
    <source>
        <strain evidence="8">MNA4</strain>
    </source>
</reference>
<evidence type="ECO:0000256" key="2">
    <source>
        <dbReference type="ARBA" id="ARBA00010488"/>
    </source>
</evidence>
<evidence type="ECO:0000256" key="6">
    <source>
        <dbReference type="ARBA" id="ARBA00023136"/>
    </source>
</evidence>
<dbReference type="Proteomes" id="UP000187550">
    <property type="component" value="Unassembled WGS sequence"/>
</dbReference>
<dbReference type="GO" id="GO:0047355">
    <property type="term" value="F:CDP-glycerol glycerophosphotransferase activity"/>
    <property type="evidence" value="ECO:0007669"/>
    <property type="project" value="InterPro"/>
</dbReference>
<keyword evidence="6" id="KW-0472">Membrane</keyword>
<dbReference type="InterPro" id="IPR043149">
    <property type="entry name" value="TagF_N"/>
</dbReference>
<dbReference type="PANTHER" id="PTHR37316:SF2">
    <property type="entry name" value="TEICHOIC ACID RIBITOL-PHOSPHATE POLYMERASE TARK"/>
    <property type="match status" value="1"/>
</dbReference>
<dbReference type="EMBL" id="FTPL01000001">
    <property type="protein sequence ID" value="SIT70991.1"/>
    <property type="molecule type" value="Genomic_DNA"/>
</dbReference>
<comment type="subcellular location">
    <subcellularLocation>
        <location evidence="1">Cell membrane</location>
        <topology evidence="1">Peripheral membrane protein</topology>
    </subcellularLocation>
</comment>
<dbReference type="SUPFAM" id="SSF53756">
    <property type="entry name" value="UDP-Glycosyltransferase/glycogen phosphorylase"/>
    <property type="match status" value="1"/>
</dbReference>
<evidence type="ECO:0000256" key="4">
    <source>
        <dbReference type="ARBA" id="ARBA00022679"/>
    </source>
</evidence>
<dbReference type="OrthoDB" id="9811865at2"/>
<dbReference type="Pfam" id="PF04464">
    <property type="entry name" value="Glyphos_transf"/>
    <property type="match status" value="1"/>
</dbReference>
<dbReference type="PANTHER" id="PTHR37316">
    <property type="entry name" value="TEICHOIC ACID GLYCEROL-PHOSPHATE PRIMASE"/>
    <property type="match status" value="1"/>
</dbReference>
<proteinExistence type="inferred from homology"/>
<dbReference type="RefSeq" id="WP_076756930.1">
    <property type="nucleotide sequence ID" value="NZ_FTPL01000001.1"/>
</dbReference>
<organism evidence="7 8">
    <name type="scientific">Edaphobacillus lindanitolerans</name>
    <dbReference type="NCBI Taxonomy" id="550447"/>
    <lineage>
        <taxon>Bacteria</taxon>
        <taxon>Bacillati</taxon>
        <taxon>Bacillota</taxon>
        <taxon>Bacilli</taxon>
        <taxon>Bacillales</taxon>
        <taxon>Bacillaceae</taxon>
        <taxon>Edaphobacillus</taxon>
    </lineage>
</organism>
<dbReference type="InterPro" id="IPR007554">
    <property type="entry name" value="Glycerophosphate_synth"/>
</dbReference>
<keyword evidence="8" id="KW-1185">Reference proteome</keyword>
<dbReference type="InterPro" id="IPR051612">
    <property type="entry name" value="Teichoic_Acid_Biosynth"/>
</dbReference>
<protein>
    <submittedName>
        <fullName evidence="7">CDP-glycerol:poly(Glycerophosphate) glycerophosphotransferase</fullName>
    </submittedName>
</protein>
<dbReference type="InterPro" id="IPR043148">
    <property type="entry name" value="TagF_C"/>
</dbReference>
<accession>A0A1U7PJP7</accession>
<dbReference type="GO" id="GO:0005886">
    <property type="term" value="C:plasma membrane"/>
    <property type="evidence" value="ECO:0007669"/>
    <property type="project" value="UniProtKB-SubCell"/>
</dbReference>
<sequence>MNLGSVDNRNAEIRSGKKVLEELTHLEIKGSNLEVRGFASVEGIYTRRESSIRKMVLIVPKLDVNAYREKDPILLGEKTDTEILDELTLKIPLENCMVAEVFDEDSDEDFEVEDPEFLESLSGYRGYIDLSIIAKGKPLEAGEYNVFITLEQLDNENENIKYEKVIPLANSRRFLNNTVSSTRLNYYSKQSVMKYNLVASFDNYTKTLRLKSTLLRSYDPRIMDEDDVVQENRYVRAIKKRVFQLAYSIFSMFPIKKNKVVFASDSRTELTGNFFFIYEEMVKREMNLDIKFLLKDNINERKSLRELTAMAYHFATSKVILVDDFYPIIYPLAIRNGADLIQVWHAAGAFKTFGFSRLGRPGGPSPRSRNHRNYTKAAVSSEGVRENYAEGFGITVDKVHATGIPRADIFVDEEYKEYVRSTLYEKYPELKEKKVILFAPTFRGNGQATAHYPFEKLNLKKLYESLSDEYVFVLKIHPFVKNKIRIPYEYHDFFLDFSDYREVNDLLLVTDILITDYSSVCFEFALLNKPMLFFAFDVEEYIESRDFYYDYFDFIPGPLVRDVNQMIDVIQNEEFETEKIQPFAQYFFDDTVGNAAANVIDQLIIPSLNDEGTEEEEEQAILPPAKSRKELFDRTLSSDK</sequence>
<evidence type="ECO:0000256" key="1">
    <source>
        <dbReference type="ARBA" id="ARBA00004202"/>
    </source>
</evidence>
<dbReference type="AlphaFoldDB" id="A0A1U7PJP7"/>
<evidence type="ECO:0000313" key="8">
    <source>
        <dbReference type="Proteomes" id="UP000187550"/>
    </source>
</evidence>
<keyword evidence="5" id="KW-0777">Teichoic acid biosynthesis</keyword>
<keyword evidence="4 7" id="KW-0808">Transferase</keyword>